<gene>
    <name evidence="2" type="ORF">SAMN04487973_1374</name>
</gene>
<sequence>MKKLKRLAIFVGVSILGLSLVLTGCAQSGTDTGRSVKKVSTPKVSKVAPSKQIRNSSQLWYFSKNLKYKSNSGIEAFIFTKGGTVRAYNVKKYYASYAAAKKAKGISKFGQGTYKLSVNKQKQTVVTLKMKLSGIPATYQFKLKKGLAKKYKGLTFYGFNAARTVDSDTVNGVFVQAKK</sequence>
<evidence type="ECO:0008006" key="4">
    <source>
        <dbReference type="Google" id="ProtNLM"/>
    </source>
</evidence>
<evidence type="ECO:0000256" key="1">
    <source>
        <dbReference type="SAM" id="SignalP"/>
    </source>
</evidence>
<name>A0A1H9TI17_9LACO</name>
<reference evidence="2 3" key="1">
    <citation type="submission" date="2016-10" db="EMBL/GenBank/DDBJ databases">
        <authorList>
            <person name="Varghese N."/>
            <person name="Submissions S."/>
        </authorList>
    </citation>
    <scope>NUCLEOTIDE SEQUENCE [LARGE SCALE GENOMIC DNA]</scope>
    <source>
        <strain evidence="2 3">CGMCC 1.3889</strain>
    </source>
</reference>
<proteinExistence type="predicted"/>
<organism evidence="2 3">
    <name type="scientific">Pediococcus ethanolidurans</name>
    <dbReference type="NCBI Taxonomy" id="319653"/>
    <lineage>
        <taxon>Bacteria</taxon>
        <taxon>Bacillati</taxon>
        <taxon>Bacillota</taxon>
        <taxon>Bacilli</taxon>
        <taxon>Lactobacillales</taxon>
        <taxon>Lactobacillaceae</taxon>
        <taxon>Pediococcus</taxon>
    </lineage>
</organism>
<protein>
    <recommendedName>
        <fullName evidence="4">Lipoprotein</fullName>
    </recommendedName>
</protein>
<dbReference type="PROSITE" id="PS51257">
    <property type="entry name" value="PROKAR_LIPOPROTEIN"/>
    <property type="match status" value="1"/>
</dbReference>
<keyword evidence="1" id="KW-0732">Signal</keyword>
<dbReference type="Proteomes" id="UP000182818">
    <property type="component" value="Unassembled WGS sequence"/>
</dbReference>
<dbReference type="EMBL" id="FOGK01000037">
    <property type="protein sequence ID" value="SER96835.1"/>
    <property type="molecule type" value="Genomic_DNA"/>
</dbReference>
<evidence type="ECO:0000313" key="3">
    <source>
        <dbReference type="Proteomes" id="UP000182818"/>
    </source>
</evidence>
<feature type="chain" id="PRO_5045630019" description="Lipoprotein" evidence="1">
    <location>
        <begin position="29"/>
        <end position="179"/>
    </location>
</feature>
<comment type="caution">
    <text evidence="2">The sequence shown here is derived from an EMBL/GenBank/DDBJ whole genome shotgun (WGS) entry which is preliminary data.</text>
</comment>
<feature type="signal peptide" evidence="1">
    <location>
        <begin position="1"/>
        <end position="28"/>
    </location>
</feature>
<evidence type="ECO:0000313" key="2">
    <source>
        <dbReference type="EMBL" id="SER96835.1"/>
    </source>
</evidence>
<keyword evidence="3" id="KW-1185">Reference proteome</keyword>
<accession>A0A1H9TI17</accession>